<name>A0ABR7VF35_9FLAO</name>
<dbReference type="PIRSF" id="PIRSF000381">
    <property type="entry name" value="MetH"/>
    <property type="match status" value="1"/>
</dbReference>
<keyword evidence="9" id="KW-0949">S-adenosyl-L-methionine</keyword>
<dbReference type="InterPro" id="IPR036724">
    <property type="entry name" value="Cobalamin-bd_sf"/>
</dbReference>
<accession>A0ABR7VF35</accession>
<dbReference type="InterPro" id="IPR033706">
    <property type="entry name" value="Met_synthase_B12-bd"/>
</dbReference>
<dbReference type="SUPFAM" id="SSF56507">
    <property type="entry name" value="Methionine synthase activation domain-like"/>
    <property type="match status" value="1"/>
</dbReference>
<dbReference type="Gene3D" id="3.40.50.280">
    <property type="entry name" value="Cobalamin-binding domain"/>
    <property type="match status" value="1"/>
</dbReference>
<comment type="caution">
    <text evidence="14">The sequence shown here is derived from an EMBL/GenBank/DDBJ whole genome shotgun (WGS) entry which is preliminary data.</text>
</comment>
<dbReference type="Pfam" id="PF02310">
    <property type="entry name" value="B12-binding"/>
    <property type="match status" value="1"/>
</dbReference>
<evidence type="ECO:0000256" key="1">
    <source>
        <dbReference type="ARBA" id="ARBA00010398"/>
    </source>
</evidence>
<dbReference type="SUPFAM" id="SSF52242">
    <property type="entry name" value="Cobalamin (vitamin B12)-binding domain"/>
    <property type="match status" value="1"/>
</dbReference>
<feature type="domain" description="B12-binding N-terminal" evidence="13">
    <location>
        <begin position="316"/>
        <end position="410"/>
    </location>
</feature>
<reference evidence="14 15" key="1">
    <citation type="submission" date="2020-05" db="EMBL/GenBank/DDBJ databases">
        <title>The draft genome sequence of Maribacter arenosus CAU 1321.</title>
        <authorList>
            <person name="Mu L."/>
        </authorList>
    </citation>
    <scope>NUCLEOTIDE SEQUENCE [LARGE SCALE GENOMIC DNA]</scope>
    <source>
        <strain evidence="14 15">CAU 1321</strain>
    </source>
</reference>
<keyword evidence="3 9" id="KW-0846">Cobalamin</keyword>
<dbReference type="PROSITE" id="PS50974">
    <property type="entry name" value="ADOMET_ACTIVATION"/>
    <property type="match status" value="1"/>
</dbReference>
<dbReference type="PROSITE" id="PS50972">
    <property type="entry name" value="PTERIN_BINDING"/>
    <property type="match status" value="1"/>
</dbReference>
<dbReference type="NCBIfam" id="TIGR02082">
    <property type="entry name" value="metH"/>
    <property type="match status" value="1"/>
</dbReference>
<dbReference type="InterPro" id="IPR000489">
    <property type="entry name" value="Pterin-binding_dom"/>
</dbReference>
<evidence type="ECO:0000256" key="9">
    <source>
        <dbReference type="PIRNR" id="PIRNR000381"/>
    </source>
</evidence>
<dbReference type="Gene3D" id="3.20.20.20">
    <property type="entry name" value="Dihydropteroate synthase-like"/>
    <property type="match status" value="1"/>
</dbReference>
<dbReference type="CDD" id="cd02069">
    <property type="entry name" value="methionine_synthase_B12_BD"/>
    <property type="match status" value="1"/>
</dbReference>
<dbReference type="Gene3D" id="1.10.1240.10">
    <property type="entry name" value="Methionine synthase domain"/>
    <property type="match status" value="1"/>
</dbReference>
<evidence type="ECO:0000259" key="10">
    <source>
        <dbReference type="PROSITE" id="PS50972"/>
    </source>
</evidence>
<dbReference type="InterPro" id="IPR003759">
    <property type="entry name" value="Cbl-bd_cap"/>
</dbReference>
<dbReference type="EMBL" id="JABTCG010000006">
    <property type="protein sequence ID" value="MBD0852275.1"/>
    <property type="molecule type" value="Genomic_DNA"/>
</dbReference>
<dbReference type="GO" id="GO:0008705">
    <property type="term" value="F:methionine synthase activity"/>
    <property type="evidence" value="ECO:0007669"/>
    <property type="project" value="UniProtKB-EC"/>
</dbReference>
<dbReference type="PROSITE" id="PS51332">
    <property type="entry name" value="B12_BINDING"/>
    <property type="match status" value="1"/>
</dbReference>
<protein>
    <recommendedName>
        <fullName evidence="8 9">Methionine synthase</fullName>
        <ecNumber evidence="8 9">2.1.1.13</ecNumber>
    </recommendedName>
    <alternativeName>
        <fullName evidence="9">5-methyltetrahydrofolate--homocysteine methyltransferase</fullName>
    </alternativeName>
</protein>
<dbReference type="Pfam" id="PF02607">
    <property type="entry name" value="B12-binding_2"/>
    <property type="match status" value="1"/>
</dbReference>
<dbReference type="Pfam" id="PF00809">
    <property type="entry name" value="Pterin_bind"/>
    <property type="match status" value="1"/>
</dbReference>
<keyword evidence="15" id="KW-1185">Reference proteome</keyword>
<dbReference type="InterPro" id="IPR006158">
    <property type="entry name" value="Cobalamin-bd"/>
</dbReference>
<evidence type="ECO:0000259" key="12">
    <source>
        <dbReference type="PROSITE" id="PS51332"/>
    </source>
</evidence>
<dbReference type="EC" id="2.1.1.13" evidence="8 9"/>
<dbReference type="RefSeq" id="WP_188315400.1">
    <property type="nucleotide sequence ID" value="NZ_JABTCG010000006.1"/>
</dbReference>
<dbReference type="PROSITE" id="PS51337">
    <property type="entry name" value="B12_BINDING_NTER"/>
    <property type="match status" value="1"/>
</dbReference>
<evidence type="ECO:0000256" key="7">
    <source>
        <dbReference type="ARBA" id="ARBA00023285"/>
    </source>
</evidence>
<gene>
    <name evidence="14" type="primary">metH</name>
    <name evidence="14" type="ORF">HPE63_16455</name>
</gene>
<organism evidence="14 15">
    <name type="scientific">Maribacter arenosus</name>
    <dbReference type="NCBI Taxonomy" id="1854708"/>
    <lineage>
        <taxon>Bacteria</taxon>
        <taxon>Pseudomonadati</taxon>
        <taxon>Bacteroidota</taxon>
        <taxon>Flavobacteriia</taxon>
        <taxon>Flavobacteriales</taxon>
        <taxon>Flavobacteriaceae</taxon>
        <taxon>Maribacter</taxon>
    </lineage>
</organism>
<keyword evidence="5 9" id="KW-0479">Metal-binding</keyword>
<keyword evidence="4 9" id="KW-0808">Transferase</keyword>
<evidence type="ECO:0000313" key="15">
    <source>
        <dbReference type="Proteomes" id="UP000598350"/>
    </source>
</evidence>
<evidence type="ECO:0000256" key="2">
    <source>
        <dbReference type="ARBA" id="ARBA00022603"/>
    </source>
</evidence>
<keyword evidence="9" id="KW-0862">Zinc</keyword>
<evidence type="ECO:0000259" key="13">
    <source>
        <dbReference type="PROSITE" id="PS51337"/>
    </source>
</evidence>
<evidence type="ECO:0000259" key="11">
    <source>
        <dbReference type="PROSITE" id="PS50974"/>
    </source>
</evidence>
<dbReference type="SMART" id="SM01018">
    <property type="entry name" value="B12-binding_2"/>
    <property type="match status" value="1"/>
</dbReference>
<dbReference type="Pfam" id="PF02965">
    <property type="entry name" value="Met_synt_B12"/>
    <property type="match status" value="1"/>
</dbReference>
<dbReference type="InterPro" id="IPR036594">
    <property type="entry name" value="Meth_synthase_dom"/>
</dbReference>
<keyword evidence="9" id="KW-0486">Methionine biosynthesis</keyword>
<comment type="cofactor">
    <cofactor evidence="9">
        <name>Zn(2+)</name>
        <dbReference type="ChEBI" id="CHEBI:29105"/>
    </cofactor>
</comment>
<dbReference type="InterPro" id="IPR037010">
    <property type="entry name" value="VitB12-dep_Met_synth_activ_sf"/>
</dbReference>
<comment type="catalytic activity">
    <reaction evidence="9">
        <text>(6S)-5-methyl-5,6,7,8-tetrahydrofolate + L-homocysteine = (6S)-5,6,7,8-tetrahydrofolate + L-methionine</text>
        <dbReference type="Rhea" id="RHEA:11172"/>
        <dbReference type="ChEBI" id="CHEBI:18608"/>
        <dbReference type="ChEBI" id="CHEBI:57453"/>
        <dbReference type="ChEBI" id="CHEBI:57844"/>
        <dbReference type="ChEBI" id="CHEBI:58199"/>
        <dbReference type="EC" id="2.1.1.13"/>
    </reaction>
</comment>
<dbReference type="PANTHER" id="PTHR45833">
    <property type="entry name" value="METHIONINE SYNTHASE"/>
    <property type="match status" value="1"/>
</dbReference>
<comment type="cofactor">
    <cofactor evidence="9">
        <name>methylcob(III)alamin</name>
        <dbReference type="ChEBI" id="CHEBI:28115"/>
    </cofactor>
</comment>
<keyword evidence="2 9" id="KW-0489">Methyltransferase</keyword>
<comment type="function">
    <text evidence="9">Catalyzes the transfer of a methyl group from methyl-cobalamin to homocysteine, yielding enzyme-bound cob(I)alamin and methionine. Subsequently, remethylates the cofactor using methyltetrahydrofolate.</text>
</comment>
<proteinExistence type="inferred from homology"/>
<evidence type="ECO:0000256" key="8">
    <source>
        <dbReference type="NCBIfam" id="TIGR02082"/>
    </source>
</evidence>
<evidence type="ECO:0000256" key="6">
    <source>
        <dbReference type="ARBA" id="ARBA00022737"/>
    </source>
</evidence>
<dbReference type="Gene3D" id="3.10.196.10">
    <property type="entry name" value="Vitamin B12-dependent methionine synthase, activation domain"/>
    <property type="match status" value="1"/>
</dbReference>
<evidence type="ECO:0000256" key="5">
    <source>
        <dbReference type="ARBA" id="ARBA00022723"/>
    </source>
</evidence>
<dbReference type="Proteomes" id="UP000598350">
    <property type="component" value="Unassembled WGS sequence"/>
</dbReference>
<dbReference type="InterPro" id="IPR011005">
    <property type="entry name" value="Dihydropteroate_synth-like_sf"/>
</dbReference>
<keyword evidence="7 9" id="KW-0170">Cobalt</keyword>
<feature type="domain" description="Pterin-binding" evidence="10">
    <location>
        <begin position="25"/>
        <end position="286"/>
    </location>
</feature>
<dbReference type="Gene3D" id="1.10.288.10">
    <property type="entry name" value="Cobalamin-dependent Methionine Synthase, domain 2"/>
    <property type="match status" value="1"/>
</dbReference>
<comment type="pathway">
    <text evidence="9">Amino-acid biosynthesis; L-methionine biosynthesis via de novo pathway; L-methionine from L-homocysteine (MetH route): step 1/1.</text>
</comment>
<evidence type="ECO:0000256" key="4">
    <source>
        <dbReference type="ARBA" id="ARBA00022679"/>
    </source>
</evidence>
<feature type="domain" description="AdoMet activation" evidence="11">
    <location>
        <begin position="569"/>
        <end position="896"/>
    </location>
</feature>
<dbReference type="SUPFAM" id="SSF47644">
    <property type="entry name" value="Methionine synthase domain"/>
    <property type="match status" value="1"/>
</dbReference>
<dbReference type="GO" id="GO:0032259">
    <property type="term" value="P:methylation"/>
    <property type="evidence" value="ECO:0007669"/>
    <property type="project" value="UniProtKB-KW"/>
</dbReference>
<keyword evidence="6" id="KW-0677">Repeat</keyword>
<dbReference type="CDD" id="cd00740">
    <property type="entry name" value="MeTr"/>
    <property type="match status" value="1"/>
</dbReference>
<dbReference type="InterPro" id="IPR011822">
    <property type="entry name" value="MetH"/>
</dbReference>
<comment type="similarity">
    <text evidence="1">Belongs to the vitamin-B12 dependent methionine synthase family.</text>
</comment>
<dbReference type="SUPFAM" id="SSF51717">
    <property type="entry name" value="Dihydropteroate synthetase-like"/>
    <property type="match status" value="1"/>
</dbReference>
<evidence type="ECO:0000256" key="3">
    <source>
        <dbReference type="ARBA" id="ARBA00022628"/>
    </source>
</evidence>
<dbReference type="PANTHER" id="PTHR45833:SF1">
    <property type="entry name" value="METHIONINE SYNTHASE"/>
    <property type="match status" value="1"/>
</dbReference>
<dbReference type="InterPro" id="IPR004223">
    <property type="entry name" value="VitB12-dep_Met_synth_activ_dom"/>
</dbReference>
<keyword evidence="9" id="KW-0028">Amino-acid biosynthesis</keyword>
<comment type="domain">
    <text evidence="9">Modular enzyme with four functionally distinct domains. The isolated Hcy-binding domain catalyzes methyl transfer from free methylcobalamin to homocysteine. The Hcy-binding domain in association with the pterin-binding domain catalyzes the methylation of cob(I)alamin by methyltetrahydrofolate and the methylation of homocysteine. The B12-binding domain binds the cofactor. The AdoMet activation domain binds S-adenosyl-L-methionine. Under aerobic conditions cob(I)alamin can be converted to inactive cob(II)alamin. Reductive methylation by S-adenosyl-L-methionine and flavodoxin regenerates methylcobalamin.</text>
</comment>
<evidence type="ECO:0000313" key="14">
    <source>
        <dbReference type="EMBL" id="MBD0852275.1"/>
    </source>
</evidence>
<dbReference type="InterPro" id="IPR050554">
    <property type="entry name" value="Met_Synthase/Corrinoid"/>
</dbReference>
<sequence length="896" mass="100766">MSNSKRKYLQLSGLEPLVVTPESNFINVGERTNVAGSKKFLRLIKEEKFEEALDVARHQVEGGAQIIDINMDDGLIDGKEAMVTFLNLVMAEPDIARVPIMIDSSKWEIIEAGLQVVQGKSVVNSISLKEGKEQFVHQAKLIRRYGAAVIVMAFDEKGQADNYERRVEIAKRSYDILVNEVHFAPEDIIFDLNVFPVATGMDEHRRNVLDFIEATKWVRENLPYCNVSGGVSNVSFSFRGNNPVREAMHSVFLYHAIKAGMNMGIVNPTMLEVYDDIPKDLLERVEDVILDRRDDATERLLDFAESVVGKAKESTVDLSWRQEPLQNRITRALVKGIDQYIVEDVEAARKSVNKPIEVIEGHLMTGMNVVGDLFGSGKMFLPQVVKSARVMKKAVAYLLPFIEEEKLLNPQEGDTKGAGKILMATVKGDVHDIGKNIVSVVLACNNYEIVDLGVMVPPEKIIEAAKKEKVDIVGLSGLITPSLDEMVFLAKEMERQNFKIPLLIGGATTSKAHTAVKIEPQYRNTVVHVNDASRAVTVVGDLLQKETSVEYKRSIKQDYETFRTKFRNRAQHKEYTSIAAARDNKFQIDWGTTEIIRPNTLGIQVLDDLDLKLLLPYIDWTPFFRSWELHGKYPDILSDTVVGKQATELFSDAQEMLKKVVENKLLRAKGIFGLFNANTINEDDIEIEVENQKFVFRTLRQQLKKREGVPNLALSDFIAPKEEGLQDYLGCFCVSTGFGTAELAAEYEKNHDDYNAILIKALADRLAEAFAEYLHKEVRLKHWGYAKDEQLANGELIKESYIGIRPAPGYPACPDHLEKLTIWEVLGVKEKIGVELTESLAMWPAASVSGYYFANPEARYFGLGKIKEDQVEDFAQRKGISLDEATNWLAPNLADD</sequence>
<feature type="domain" description="B12-binding" evidence="12">
    <location>
        <begin position="418"/>
        <end position="553"/>
    </location>
</feature>